<gene>
    <name evidence="1" type="ORF">BN2614_LOCUS5</name>
</gene>
<name>A0A9X9LVQ0_GULGU</name>
<organism evidence="1 2">
    <name type="scientific">Gulo gulo</name>
    <name type="common">Wolverine</name>
    <name type="synonym">Gluton</name>
    <dbReference type="NCBI Taxonomy" id="48420"/>
    <lineage>
        <taxon>Eukaryota</taxon>
        <taxon>Metazoa</taxon>
        <taxon>Chordata</taxon>
        <taxon>Craniata</taxon>
        <taxon>Vertebrata</taxon>
        <taxon>Euteleostomi</taxon>
        <taxon>Mammalia</taxon>
        <taxon>Eutheria</taxon>
        <taxon>Laurasiatheria</taxon>
        <taxon>Carnivora</taxon>
        <taxon>Caniformia</taxon>
        <taxon>Musteloidea</taxon>
        <taxon>Mustelidae</taxon>
        <taxon>Guloninae</taxon>
        <taxon>Gulo</taxon>
    </lineage>
</organism>
<dbReference type="AlphaFoldDB" id="A0A9X9LVQ0"/>
<evidence type="ECO:0000313" key="1">
    <source>
        <dbReference type="EMBL" id="VCW97552.1"/>
    </source>
</evidence>
<accession>A0A9X9LVQ0</accession>
<proteinExistence type="predicted"/>
<dbReference type="EMBL" id="CYRY02022178">
    <property type="protein sequence ID" value="VCW97552.1"/>
    <property type="molecule type" value="Genomic_DNA"/>
</dbReference>
<reference evidence="1 2" key="1">
    <citation type="submission" date="2018-10" db="EMBL/GenBank/DDBJ databases">
        <authorList>
            <person name="Ekblom R."/>
            <person name="Jareborg N."/>
        </authorList>
    </citation>
    <scope>NUCLEOTIDE SEQUENCE [LARGE SCALE GENOMIC DNA]</scope>
    <source>
        <tissue evidence="1">Muscle</tissue>
    </source>
</reference>
<dbReference type="Proteomes" id="UP000269945">
    <property type="component" value="Unassembled WGS sequence"/>
</dbReference>
<comment type="caution">
    <text evidence="1">The sequence shown here is derived from an EMBL/GenBank/DDBJ whole genome shotgun (WGS) entry which is preliminary data.</text>
</comment>
<keyword evidence="2" id="KW-1185">Reference proteome</keyword>
<feature type="non-terminal residue" evidence="1">
    <location>
        <position position="1"/>
    </location>
</feature>
<evidence type="ECO:0000313" key="2">
    <source>
        <dbReference type="Proteomes" id="UP000269945"/>
    </source>
</evidence>
<protein>
    <submittedName>
        <fullName evidence="1">Uncharacterized protein</fullName>
    </submittedName>
</protein>
<sequence length="122" mass="14051">DTQPPKYQTLIGNSKAHKESFLLLHFHFYDNLKNIMGRAPGWLIRQNIQLLIPGSRVQAPCWVWRLLKNKGISKVAAGFKCHPPIHARAVHYRCFFFLYPTLNVLGRYGECSICFVLPSKLV</sequence>